<name>A0A7J5B9T3_9MICO</name>
<comment type="caution">
    <text evidence="1">The sequence shown here is derived from an EMBL/GenBank/DDBJ whole genome shotgun (WGS) entry which is preliminary data.</text>
</comment>
<protein>
    <submittedName>
        <fullName evidence="1">DUF1611 domain-containing protein</fullName>
    </submittedName>
</protein>
<accession>A0A7J5B9T3</accession>
<evidence type="ECO:0000313" key="2">
    <source>
        <dbReference type="Proteomes" id="UP000433493"/>
    </source>
</evidence>
<dbReference type="InterPro" id="IPR027417">
    <property type="entry name" value="P-loop_NTPase"/>
</dbReference>
<organism evidence="1 2">
    <name type="scientific">Gulosibacter chungangensis</name>
    <dbReference type="NCBI Taxonomy" id="979746"/>
    <lineage>
        <taxon>Bacteria</taxon>
        <taxon>Bacillati</taxon>
        <taxon>Actinomycetota</taxon>
        <taxon>Actinomycetes</taxon>
        <taxon>Micrococcales</taxon>
        <taxon>Microbacteriaceae</taxon>
        <taxon>Gulosibacter</taxon>
    </lineage>
</organism>
<sequence length="363" mass="38520">MSTAPIPIIVRTELPERIQAAYTTRFVDEAVQRNRADFHLLSGAGLHPRSGDVVVARVTKVGNHKRIETPTSRKAILFEGALVMVAYGNRYAADQFLAYVPESLEATSLVAAGGLAGDVVAAHTRVSAPTEIEPLGLLATRTGVVNLADYAPHVNTPVTTPVKRNERPEVIGVLGTSMNSGKSTVMANLINGLAKSGRTVTAGKITGTGAGNDPMIYHDAGAVRVLDFTDFGYPTTFLLNMEAILSLTINLVQQLTEADTDVVVVEIADGIFQEETAKLLRDPIFHSTIDQVLFAATDALGARSGISELKSVGLQVAAASGVLTSSPLATREANDVLAKYETPVFGTFDLSQPEVAESLLLRK</sequence>
<dbReference type="Gene3D" id="3.40.50.300">
    <property type="entry name" value="P-loop containing nucleotide triphosphate hydrolases"/>
    <property type="match status" value="1"/>
</dbReference>
<keyword evidence="2" id="KW-1185">Reference proteome</keyword>
<gene>
    <name evidence="1" type="ORF">F8O05_10390</name>
</gene>
<dbReference type="OrthoDB" id="145933at2"/>
<dbReference type="Proteomes" id="UP000433493">
    <property type="component" value="Unassembled WGS sequence"/>
</dbReference>
<evidence type="ECO:0000313" key="1">
    <source>
        <dbReference type="EMBL" id="KAB1642325.1"/>
    </source>
</evidence>
<dbReference type="SUPFAM" id="SSF52540">
    <property type="entry name" value="P-loop containing nucleoside triphosphate hydrolases"/>
    <property type="match status" value="1"/>
</dbReference>
<dbReference type="EMBL" id="WBKB01000006">
    <property type="protein sequence ID" value="KAB1642325.1"/>
    <property type="molecule type" value="Genomic_DNA"/>
</dbReference>
<dbReference type="AlphaFoldDB" id="A0A7J5B9T3"/>
<reference evidence="1 2" key="1">
    <citation type="submission" date="2019-09" db="EMBL/GenBank/DDBJ databases">
        <title>Phylogeny of genus Pseudoclavibacter and closely related genus.</title>
        <authorList>
            <person name="Li Y."/>
        </authorList>
    </citation>
    <scope>NUCLEOTIDE SEQUENCE [LARGE SCALE GENOMIC DNA]</scope>
    <source>
        <strain evidence="1 2">KCTC 13959</strain>
    </source>
</reference>
<proteinExistence type="predicted"/>